<organism evidence="3 4">
    <name type="scientific">Neisseria meningitidis</name>
    <dbReference type="NCBI Taxonomy" id="487"/>
    <lineage>
        <taxon>Bacteria</taxon>
        <taxon>Pseudomonadati</taxon>
        <taxon>Pseudomonadota</taxon>
        <taxon>Betaproteobacteria</taxon>
        <taxon>Neisseriales</taxon>
        <taxon>Neisseriaceae</taxon>
        <taxon>Neisseria</taxon>
    </lineage>
</organism>
<feature type="compositionally biased region" description="Basic and acidic residues" evidence="2">
    <location>
        <begin position="238"/>
        <end position="256"/>
    </location>
</feature>
<feature type="region of interest" description="Disordered" evidence="2">
    <location>
        <begin position="235"/>
        <end position="287"/>
    </location>
</feature>
<keyword evidence="1" id="KW-0175">Coiled coil</keyword>
<feature type="compositionally biased region" description="Acidic residues" evidence="2">
    <location>
        <begin position="23"/>
        <end position="36"/>
    </location>
</feature>
<feature type="compositionally biased region" description="Basic and acidic residues" evidence="2">
    <location>
        <begin position="122"/>
        <end position="134"/>
    </location>
</feature>
<feature type="compositionally biased region" description="Acidic residues" evidence="2">
    <location>
        <begin position="59"/>
        <end position="79"/>
    </location>
</feature>
<feature type="region of interest" description="Disordered" evidence="2">
    <location>
        <begin position="122"/>
        <end position="145"/>
    </location>
</feature>
<reference evidence="3 4" key="1">
    <citation type="submission" date="2018-06" db="EMBL/GenBank/DDBJ databases">
        <authorList>
            <consortium name="Pathogen Informatics"/>
            <person name="Doyle S."/>
        </authorList>
    </citation>
    <scope>NUCLEOTIDE SEQUENCE [LARGE SCALE GENOMIC DNA]</scope>
    <source>
        <strain evidence="3 4">NCTC8554</strain>
    </source>
</reference>
<protein>
    <submittedName>
        <fullName evidence="3">Phage protein</fullName>
    </submittedName>
</protein>
<accession>A0A378VS09</accession>
<proteinExistence type="predicted"/>
<dbReference type="RefSeq" id="WP_002256559.1">
    <property type="nucleotide sequence ID" value="NZ_CP020401.2"/>
</dbReference>
<name>A0A378VS09_NEIME</name>
<dbReference type="AlphaFoldDB" id="A0A378VS09"/>
<dbReference type="EMBL" id="UGRP01000001">
    <property type="protein sequence ID" value="SUA19005.1"/>
    <property type="molecule type" value="Genomic_DNA"/>
</dbReference>
<feature type="coiled-coil region" evidence="1">
    <location>
        <begin position="154"/>
        <end position="181"/>
    </location>
</feature>
<sequence>MEDEIDYEDLGLILTPEQLAVLEADDGAESAGDTDADGEKAPDAEDAADAPDGGKPETSESDADAREDESDGGVPDDDADKAILAKDGKHTIPYEKLVEAREAEKSAKAEAEALRKRIAQLEKGAEKPEVKTADDSGNSLFGDFSDEDMKKGVEKLIQEKLAGYEANLKQQEAAKAHYREIYTAHPDADSIVESRELEEWLAGQNPLVRKAFHDALKDGTAAEVIGAFDLFKAAKSAAEPEKPDEKPDEKPVEKPPVRKNTPNTLSDIPAGRDHTASDSPLDHLSGNALAEKLASMTEEQVEKFLNS</sequence>
<feature type="region of interest" description="Disordered" evidence="2">
    <location>
        <begin position="21"/>
        <end position="88"/>
    </location>
</feature>
<evidence type="ECO:0000313" key="3">
    <source>
        <dbReference type="EMBL" id="SUA19005.1"/>
    </source>
</evidence>
<evidence type="ECO:0000313" key="4">
    <source>
        <dbReference type="Proteomes" id="UP000254176"/>
    </source>
</evidence>
<gene>
    <name evidence="3" type="ORF">NCTC8554_00690</name>
</gene>
<dbReference type="Proteomes" id="UP000254176">
    <property type="component" value="Unassembled WGS sequence"/>
</dbReference>
<evidence type="ECO:0000256" key="2">
    <source>
        <dbReference type="SAM" id="MobiDB-lite"/>
    </source>
</evidence>
<evidence type="ECO:0000256" key="1">
    <source>
        <dbReference type="SAM" id="Coils"/>
    </source>
</evidence>